<dbReference type="PROSITE" id="PS50119">
    <property type="entry name" value="ZF_BBOX"/>
    <property type="match status" value="2"/>
</dbReference>
<dbReference type="GO" id="GO:0008270">
    <property type="term" value="F:zinc ion binding"/>
    <property type="evidence" value="ECO:0007669"/>
    <property type="project" value="UniProtKB-KW"/>
</dbReference>
<evidence type="ECO:0000256" key="1">
    <source>
        <dbReference type="ARBA" id="ARBA00022723"/>
    </source>
</evidence>
<evidence type="ECO:0000256" key="2">
    <source>
        <dbReference type="ARBA" id="ARBA00022771"/>
    </source>
</evidence>
<dbReference type="CDD" id="cd19802">
    <property type="entry name" value="Bbox1_TRIM8-like"/>
    <property type="match status" value="2"/>
</dbReference>
<feature type="coiled-coil region" evidence="5">
    <location>
        <begin position="203"/>
        <end position="298"/>
    </location>
</feature>
<keyword evidence="1" id="KW-0479">Metal-binding</keyword>
<gene>
    <name evidence="10" type="primary">LOC105898473</name>
</gene>
<dbReference type="InterPro" id="IPR058030">
    <property type="entry name" value="TRIM8/14/16/25/29/45/65_CC"/>
</dbReference>
<evidence type="ECO:0000256" key="4">
    <source>
        <dbReference type="PROSITE-ProRule" id="PRU00024"/>
    </source>
</evidence>
<name>A0A6P8FR47_CLUHA</name>
<evidence type="ECO:0000256" key="3">
    <source>
        <dbReference type="ARBA" id="ARBA00022833"/>
    </source>
</evidence>
<dbReference type="InterPro" id="IPR001870">
    <property type="entry name" value="B30.2/SPRY"/>
</dbReference>
<dbReference type="Pfam" id="PF13765">
    <property type="entry name" value="PRY"/>
    <property type="match status" value="2"/>
</dbReference>
<dbReference type="PANTHER" id="PTHR25465:SF5">
    <property type="entry name" value="E3 UBIQUITIN_ISG15 LIGASE TRIM25-RELATED"/>
    <property type="match status" value="1"/>
</dbReference>
<dbReference type="Pfam" id="PF00643">
    <property type="entry name" value="zf-B_box"/>
    <property type="match status" value="2"/>
</dbReference>
<accession>A0A6P8FR47</accession>
<evidence type="ECO:0000259" key="7">
    <source>
        <dbReference type="PROSITE" id="PS50119"/>
    </source>
</evidence>
<evidence type="ECO:0000313" key="10">
    <source>
        <dbReference type="RefSeq" id="XP_031426026.2"/>
    </source>
</evidence>
<feature type="domain" description="B box-type" evidence="7">
    <location>
        <begin position="148"/>
        <end position="188"/>
    </location>
</feature>
<evidence type="ECO:0000259" key="6">
    <source>
        <dbReference type="PROSITE" id="PS50089"/>
    </source>
</evidence>
<dbReference type="InterPro" id="IPR000315">
    <property type="entry name" value="Znf_B-box"/>
</dbReference>
<feature type="domain" description="B30.2/SPRY" evidence="8">
    <location>
        <begin position="363"/>
        <end position="557"/>
    </location>
</feature>
<dbReference type="SMART" id="SM00184">
    <property type="entry name" value="RING"/>
    <property type="match status" value="2"/>
</dbReference>
<keyword evidence="2 4" id="KW-0863">Zinc-finger</keyword>
<feature type="domain" description="B30.2/SPRY" evidence="8">
    <location>
        <begin position="941"/>
        <end position="1129"/>
    </location>
</feature>
<dbReference type="AlphaFoldDB" id="A0A6P8FR47"/>
<dbReference type="PROSITE" id="PS50089">
    <property type="entry name" value="ZF_RING_2"/>
    <property type="match status" value="2"/>
</dbReference>
<evidence type="ECO:0000313" key="9">
    <source>
        <dbReference type="Proteomes" id="UP000515152"/>
    </source>
</evidence>
<feature type="domain" description="RING-type" evidence="6">
    <location>
        <begin position="14"/>
        <end position="57"/>
    </location>
</feature>
<proteinExistence type="predicted"/>
<organism evidence="9 10">
    <name type="scientific">Clupea harengus</name>
    <name type="common">Atlantic herring</name>
    <dbReference type="NCBI Taxonomy" id="7950"/>
    <lineage>
        <taxon>Eukaryota</taxon>
        <taxon>Metazoa</taxon>
        <taxon>Chordata</taxon>
        <taxon>Craniata</taxon>
        <taxon>Vertebrata</taxon>
        <taxon>Euteleostomi</taxon>
        <taxon>Actinopterygii</taxon>
        <taxon>Neopterygii</taxon>
        <taxon>Teleostei</taxon>
        <taxon>Clupei</taxon>
        <taxon>Clupeiformes</taxon>
        <taxon>Clupeoidei</taxon>
        <taxon>Clupeidae</taxon>
        <taxon>Clupea</taxon>
    </lineage>
</organism>
<dbReference type="Proteomes" id="UP000515152">
    <property type="component" value="Chromosome 7"/>
</dbReference>
<dbReference type="SMART" id="SM00589">
    <property type="entry name" value="PRY"/>
    <property type="match status" value="2"/>
</dbReference>
<sequence>MAEATPYNQDLFTCPICLDLLKDPVTILCGHSYCMGCIKGCWDQEDQKGVYSCPQCRQTFSPRPVLNKNNIFAELVEQTRKSRIHTPSLAHGFAGPGDVECDVCTGRKLKAVKSCLDCLVSYCETHFKAHNDLTPGRKHSVTEATGQLQERICSRHKKIFEIFCRTDQSCICYLCTMDEHKGHDTVTAAAEGTDKQKQCRETQSQIQQRIQEREKELQKLRKAVETLKSSAQTAVEDSEKIFTEMIRSIERRCSEVKELIRAQEKAEVSRAEGLLKRLEQEIAELKRRDAELEQLSHTEDHIHFLKSFQSVSKPCQSKDLSCISVNQGVSFEAVKKSVSSLKGQLENFCKEEVMKISAAVTEIHAILTEPVTREDFLQYSCLFTLDPNTAHTRLHLSEGNRTVEVRDELQSYPDHPERFDRWWKVLCREGVSERCYLEVEWSGKKWVRIAVSYKSIDRKGRGNESRFGGNDQSWRLGLYSTSSSFWHNNKQTKLPLVTSSRIGVYVDHRAGTLAFYSISDTMTLLHRVQTKFTHTLYPGFWLESGSSVKLLCDSEDLRRMAEATPYNQDLFTCPICLDLLKDPVTILCGHSYCMGCIKGCWDQEDQKGVYSCPQCRQTFSPRPVLNKNNIVADLLEQIMKTRIHTPSLATGFAGPGDIECDVCTGRKLKAVKSCLDCLVSYCETHFKAHNNLTPGRKHSVIEATGQLQERICSRHKKIFEIFCRTDQSCICYPCLMDEHKGHDTVTAAAERTDKQKQCRETQSQIQQRIQEREKELQELKKAVLTLKSSAQTAVEDSERIFTEMIRSIERRRSEVKELIRAQEKAEVSRAEGLLKRLEQEIAELKRRDAELEQLSHTEDHIHFLKSFQSVSDPCQSKDSSCISVNQGVSFEAVKKSVSSLKGQLENFCKEEVMKISAAVTEVHAILTEPVTREDFLQLTEVHAILTEPVTREDFLQYSCHFTLDPNTAYRDLHLSEGNRRVEVRTEPQSYPDHPERFDGWFQVLCREGVSGRCYWEVEWSGGSGVDISVSYKSISRKGEGNESRFGCNDQSWSLDLDSSSSSFWHNNKQTKLPLVRRSRIGVYVDHRAGTLAFYSLSDTMTLLHRVQTTFTHTLYPGFELWPGSSVRLL</sequence>
<dbReference type="InterPro" id="IPR006574">
    <property type="entry name" value="PRY"/>
</dbReference>
<dbReference type="CDD" id="cd16040">
    <property type="entry name" value="SPRY_PRY_SNTX"/>
    <property type="match status" value="2"/>
</dbReference>
<feature type="domain" description="B box-type" evidence="7">
    <location>
        <begin position="707"/>
        <end position="747"/>
    </location>
</feature>
<dbReference type="CDD" id="cd19769">
    <property type="entry name" value="Bbox2_TRIM16-like"/>
    <property type="match status" value="2"/>
</dbReference>
<evidence type="ECO:0000256" key="5">
    <source>
        <dbReference type="SAM" id="Coils"/>
    </source>
</evidence>
<keyword evidence="3" id="KW-0862">Zinc</keyword>
<dbReference type="OrthoDB" id="6105938at2759"/>
<dbReference type="SMART" id="SM00336">
    <property type="entry name" value="BBOX"/>
    <property type="match status" value="2"/>
</dbReference>
<dbReference type="InterPro" id="IPR017907">
    <property type="entry name" value="Znf_RING_CS"/>
</dbReference>
<dbReference type="InterPro" id="IPR051051">
    <property type="entry name" value="E3_ubiq-ligase_TRIM/RNF"/>
</dbReference>
<evidence type="ECO:0000259" key="8">
    <source>
        <dbReference type="PROSITE" id="PS50188"/>
    </source>
</evidence>
<protein>
    <submittedName>
        <fullName evidence="10">Uncharacterized protein LOC105898473</fullName>
    </submittedName>
</protein>
<dbReference type="Pfam" id="PF15227">
    <property type="entry name" value="zf-C3HC4_4"/>
    <property type="match status" value="2"/>
</dbReference>
<dbReference type="RefSeq" id="XP_031426026.2">
    <property type="nucleotide sequence ID" value="XM_031570166.2"/>
</dbReference>
<keyword evidence="5" id="KW-0175">Coiled coil</keyword>
<dbReference type="Pfam" id="PF00622">
    <property type="entry name" value="SPRY"/>
    <property type="match status" value="2"/>
</dbReference>
<dbReference type="SMART" id="SM00449">
    <property type="entry name" value="SPRY"/>
    <property type="match status" value="2"/>
</dbReference>
<dbReference type="KEGG" id="char:105898473"/>
<feature type="coiled-coil region" evidence="5">
    <location>
        <begin position="762"/>
        <end position="857"/>
    </location>
</feature>
<reference evidence="10" key="1">
    <citation type="submission" date="2025-08" db="UniProtKB">
        <authorList>
            <consortium name="RefSeq"/>
        </authorList>
    </citation>
    <scope>IDENTIFICATION</scope>
</reference>
<dbReference type="InterPro" id="IPR001841">
    <property type="entry name" value="Znf_RING"/>
</dbReference>
<dbReference type="GO" id="GO:0005737">
    <property type="term" value="C:cytoplasm"/>
    <property type="evidence" value="ECO:0007669"/>
    <property type="project" value="UniProtKB-ARBA"/>
</dbReference>
<dbReference type="InterPro" id="IPR003877">
    <property type="entry name" value="SPRY_dom"/>
</dbReference>
<feature type="domain" description="RING-type" evidence="6">
    <location>
        <begin position="573"/>
        <end position="616"/>
    </location>
</feature>
<keyword evidence="9" id="KW-1185">Reference proteome</keyword>
<dbReference type="PROSITE" id="PS00518">
    <property type="entry name" value="ZF_RING_1"/>
    <property type="match status" value="2"/>
</dbReference>
<dbReference type="PANTHER" id="PTHR25465">
    <property type="entry name" value="B-BOX DOMAIN CONTAINING"/>
    <property type="match status" value="1"/>
</dbReference>
<dbReference type="GeneID" id="105898473"/>
<dbReference type="Pfam" id="PF25600">
    <property type="entry name" value="TRIM_CC"/>
    <property type="match status" value="2"/>
</dbReference>
<dbReference type="PROSITE" id="PS50188">
    <property type="entry name" value="B302_SPRY"/>
    <property type="match status" value="2"/>
</dbReference>